<comment type="caution">
    <text evidence="20">The sequence shown here is derived from an EMBL/GenBank/DDBJ whole genome shotgun (WGS) entry which is preliminary data.</text>
</comment>
<feature type="transmembrane region" description="Helical" evidence="19">
    <location>
        <begin position="22"/>
        <end position="45"/>
    </location>
</feature>
<dbReference type="GO" id="GO:0016024">
    <property type="term" value="P:CDP-diacylglycerol biosynthetic process"/>
    <property type="evidence" value="ECO:0007669"/>
    <property type="project" value="UniProtKB-UniPathway"/>
</dbReference>
<protein>
    <recommendedName>
        <fullName evidence="7 18">Phosphatidate cytidylyltransferase</fullName>
        <ecNumber evidence="6 18">2.7.7.41</ecNumber>
    </recommendedName>
</protein>
<evidence type="ECO:0000256" key="8">
    <source>
        <dbReference type="ARBA" id="ARBA00022475"/>
    </source>
</evidence>
<evidence type="ECO:0000313" key="21">
    <source>
        <dbReference type="Proteomes" id="UP000178606"/>
    </source>
</evidence>
<feature type="transmembrane region" description="Helical" evidence="19">
    <location>
        <begin position="135"/>
        <end position="156"/>
    </location>
</feature>
<dbReference type="UniPathway" id="UPA00557">
    <property type="reaction ID" value="UER00614"/>
</dbReference>
<keyword evidence="13 19" id="KW-1133">Transmembrane helix</keyword>
<accession>A0A1F6D398</accession>
<evidence type="ECO:0000256" key="16">
    <source>
        <dbReference type="ARBA" id="ARBA00023209"/>
    </source>
</evidence>
<evidence type="ECO:0000256" key="17">
    <source>
        <dbReference type="ARBA" id="ARBA00023264"/>
    </source>
</evidence>
<keyword evidence="17" id="KW-1208">Phospholipid metabolism</keyword>
<sequence>MDANLIRRVGAASVFVPALAAAVWWGGVPLLVCTASIIGVGVWELFRLYQQKGAHPFLWPGVLMGVGACAWLYGLGLRHVECLFMLCTVGTLIAALIRRREGAPLLDVGATLFGVLYVGLLGSALLLVRNLPLPFAAPLTLTVLAGVWITDTAAYFTGRALGRTRPFARVSPKKSVEGCVAGVFGGIGTVWVGNLSMKALFWPDVLALGLIVGVGGQIGDFAESLLKRDSGVKDSSAIIPGHGGVLDRFDSLLFAFPLVYTYLVFRYGI</sequence>
<feature type="transmembrane region" description="Helical" evidence="19">
    <location>
        <begin position="176"/>
        <end position="193"/>
    </location>
</feature>
<keyword evidence="11 18" id="KW-0812">Transmembrane</keyword>
<keyword evidence="10 18" id="KW-0808">Transferase</keyword>
<keyword evidence="14" id="KW-0443">Lipid metabolism</keyword>
<evidence type="ECO:0000256" key="10">
    <source>
        <dbReference type="ARBA" id="ARBA00022679"/>
    </source>
</evidence>
<dbReference type="GO" id="GO:0005886">
    <property type="term" value="C:plasma membrane"/>
    <property type="evidence" value="ECO:0007669"/>
    <property type="project" value="UniProtKB-SubCell"/>
</dbReference>
<keyword evidence="9" id="KW-0444">Lipid biosynthesis</keyword>
<evidence type="ECO:0000256" key="19">
    <source>
        <dbReference type="SAM" id="Phobius"/>
    </source>
</evidence>
<comment type="pathway">
    <text evidence="4">Lipid metabolism.</text>
</comment>
<name>A0A1F6D398_HANXR</name>
<organism evidence="20 21">
    <name type="scientific">Handelsmanbacteria sp. (strain RIFCSPLOWO2_12_FULL_64_10)</name>
    <dbReference type="NCBI Taxonomy" id="1817868"/>
    <lineage>
        <taxon>Bacteria</taxon>
        <taxon>Candidatus Handelsmaniibacteriota</taxon>
    </lineage>
</organism>
<evidence type="ECO:0000256" key="18">
    <source>
        <dbReference type="RuleBase" id="RU003938"/>
    </source>
</evidence>
<evidence type="ECO:0000256" key="7">
    <source>
        <dbReference type="ARBA" id="ARBA00019373"/>
    </source>
</evidence>
<feature type="transmembrane region" description="Helical" evidence="19">
    <location>
        <begin position="109"/>
        <end position="129"/>
    </location>
</feature>
<proteinExistence type="inferred from homology"/>
<dbReference type="PANTHER" id="PTHR46382:SF1">
    <property type="entry name" value="PHOSPHATIDATE CYTIDYLYLTRANSFERASE"/>
    <property type="match status" value="1"/>
</dbReference>
<dbReference type="PROSITE" id="PS01315">
    <property type="entry name" value="CDS"/>
    <property type="match status" value="1"/>
</dbReference>
<evidence type="ECO:0000256" key="4">
    <source>
        <dbReference type="ARBA" id="ARBA00005189"/>
    </source>
</evidence>
<comment type="subcellular location">
    <subcellularLocation>
        <location evidence="2">Cell membrane</location>
        <topology evidence="2">Multi-pass membrane protein</topology>
    </subcellularLocation>
</comment>
<evidence type="ECO:0000256" key="2">
    <source>
        <dbReference type="ARBA" id="ARBA00004651"/>
    </source>
</evidence>
<evidence type="ECO:0000256" key="5">
    <source>
        <dbReference type="ARBA" id="ARBA00010185"/>
    </source>
</evidence>
<evidence type="ECO:0000256" key="11">
    <source>
        <dbReference type="ARBA" id="ARBA00022692"/>
    </source>
</evidence>
<dbReference type="InterPro" id="IPR000374">
    <property type="entry name" value="PC_trans"/>
</dbReference>
<dbReference type="EMBL" id="MFKF01000057">
    <property type="protein sequence ID" value="OGG55896.1"/>
    <property type="molecule type" value="Genomic_DNA"/>
</dbReference>
<keyword evidence="16" id="KW-0594">Phospholipid biosynthesis</keyword>
<feature type="transmembrane region" description="Helical" evidence="19">
    <location>
        <begin position="57"/>
        <end position="74"/>
    </location>
</feature>
<gene>
    <name evidence="20" type="ORF">A3F84_23585</name>
</gene>
<evidence type="ECO:0000256" key="15">
    <source>
        <dbReference type="ARBA" id="ARBA00023136"/>
    </source>
</evidence>
<dbReference type="AlphaFoldDB" id="A0A1F6D398"/>
<comment type="pathway">
    <text evidence="3 18">Phospholipid metabolism; CDP-diacylglycerol biosynthesis; CDP-diacylglycerol from sn-glycerol 3-phosphate: step 3/3.</text>
</comment>
<dbReference type="EC" id="2.7.7.41" evidence="6 18"/>
<evidence type="ECO:0000313" key="20">
    <source>
        <dbReference type="EMBL" id="OGG55896.1"/>
    </source>
</evidence>
<evidence type="ECO:0000256" key="1">
    <source>
        <dbReference type="ARBA" id="ARBA00001698"/>
    </source>
</evidence>
<reference evidence="20 21" key="1">
    <citation type="journal article" date="2016" name="Nat. Commun.">
        <title>Thousands of microbial genomes shed light on interconnected biogeochemical processes in an aquifer system.</title>
        <authorList>
            <person name="Anantharaman K."/>
            <person name="Brown C.T."/>
            <person name="Hug L.A."/>
            <person name="Sharon I."/>
            <person name="Castelle C.J."/>
            <person name="Probst A.J."/>
            <person name="Thomas B.C."/>
            <person name="Singh A."/>
            <person name="Wilkins M.J."/>
            <person name="Karaoz U."/>
            <person name="Brodie E.L."/>
            <person name="Williams K.H."/>
            <person name="Hubbard S.S."/>
            <person name="Banfield J.F."/>
        </authorList>
    </citation>
    <scope>NUCLEOTIDE SEQUENCE [LARGE SCALE GENOMIC DNA]</scope>
    <source>
        <strain evidence="21">RIFCSPLOWO2_12_FULL_64_10</strain>
    </source>
</reference>
<evidence type="ECO:0000256" key="14">
    <source>
        <dbReference type="ARBA" id="ARBA00023098"/>
    </source>
</evidence>
<evidence type="ECO:0000256" key="3">
    <source>
        <dbReference type="ARBA" id="ARBA00005119"/>
    </source>
</evidence>
<evidence type="ECO:0000256" key="12">
    <source>
        <dbReference type="ARBA" id="ARBA00022695"/>
    </source>
</evidence>
<evidence type="ECO:0000256" key="9">
    <source>
        <dbReference type="ARBA" id="ARBA00022516"/>
    </source>
</evidence>
<dbReference type="Proteomes" id="UP000178606">
    <property type="component" value="Unassembled WGS sequence"/>
</dbReference>
<keyword evidence="12 18" id="KW-0548">Nucleotidyltransferase</keyword>
<dbReference type="PANTHER" id="PTHR46382">
    <property type="entry name" value="PHOSPHATIDATE CYTIDYLYLTRANSFERASE"/>
    <property type="match status" value="1"/>
</dbReference>
<comment type="catalytic activity">
    <reaction evidence="1 18">
        <text>a 1,2-diacyl-sn-glycero-3-phosphate + CTP + H(+) = a CDP-1,2-diacyl-sn-glycerol + diphosphate</text>
        <dbReference type="Rhea" id="RHEA:16229"/>
        <dbReference type="ChEBI" id="CHEBI:15378"/>
        <dbReference type="ChEBI" id="CHEBI:33019"/>
        <dbReference type="ChEBI" id="CHEBI:37563"/>
        <dbReference type="ChEBI" id="CHEBI:58332"/>
        <dbReference type="ChEBI" id="CHEBI:58608"/>
        <dbReference type="EC" id="2.7.7.41"/>
    </reaction>
</comment>
<keyword evidence="8" id="KW-1003">Cell membrane</keyword>
<dbReference type="GO" id="GO:0004605">
    <property type="term" value="F:phosphatidate cytidylyltransferase activity"/>
    <property type="evidence" value="ECO:0007669"/>
    <property type="project" value="UniProtKB-EC"/>
</dbReference>
<comment type="similarity">
    <text evidence="5 18">Belongs to the CDS family.</text>
</comment>
<keyword evidence="15 19" id="KW-0472">Membrane</keyword>
<dbReference type="Pfam" id="PF01148">
    <property type="entry name" value="CTP_transf_1"/>
    <property type="match status" value="1"/>
</dbReference>
<evidence type="ECO:0000256" key="13">
    <source>
        <dbReference type="ARBA" id="ARBA00022989"/>
    </source>
</evidence>
<evidence type="ECO:0000256" key="6">
    <source>
        <dbReference type="ARBA" id="ARBA00012487"/>
    </source>
</evidence>